<organism evidence="1 2">
    <name type="scientific">Gimesia aquarii</name>
    <dbReference type="NCBI Taxonomy" id="2527964"/>
    <lineage>
        <taxon>Bacteria</taxon>
        <taxon>Pseudomonadati</taxon>
        <taxon>Planctomycetota</taxon>
        <taxon>Planctomycetia</taxon>
        <taxon>Planctomycetales</taxon>
        <taxon>Planctomycetaceae</taxon>
        <taxon>Gimesia</taxon>
    </lineage>
</organism>
<dbReference type="AlphaFoldDB" id="A0A517X1K2"/>
<protein>
    <submittedName>
        <fullName evidence="1">Uncharacterized protein</fullName>
    </submittedName>
</protein>
<sequence>MVCLFYTRHCRASRQCHAEDKLLRAEACCFNVVDYGEGRVMVKLELCALMSRDWYRARRLMRLSVSNVVILGRKSGAQAALVLGTHFTDSTIVAFLIVINRNYVALCTHRIFSLARASHLSKQFRQSHDGVKLKINTENREPDSPLFRL</sequence>
<evidence type="ECO:0000313" key="1">
    <source>
        <dbReference type="EMBL" id="QDU11374.1"/>
    </source>
</evidence>
<proteinExistence type="predicted"/>
<gene>
    <name evidence="1" type="ORF">V202x_47950</name>
</gene>
<keyword evidence="2" id="KW-1185">Reference proteome</keyword>
<dbReference type="EMBL" id="CP037422">
    <property type="protein sequence ID" value="QDU11374.1"/>
    <property type="molecule type" value="Genomic_DNA"/>
</dbReference>
<name>A0A517X1K2_9PLAN</name>
<evidence type="ECO:0000313" key="2">
    <source>
        <dbReference type="Proteomes" id="UP000318384"/>
    </source>
</evidence>
<accession>A0A517X1K2</accession>
<reference evidence="1 2" key="1">
    <citation type="submission" date="2019-03" db="EMBL/GenBank/DDBJ databases">
        <title>Deep-cultivation of Planctomycetes and their phenomic and genomic characterization uncovers novel biology.</title>
        <authorList>
            <person name="Wiegand S."/>
            <person name="Jogler M."/>
            <person name="Boedeker C."/>
            <person name="Pinto D."/>
            <person name="Vollmers J."/>
            <person name="Rivas-Marin E."/>
            <person name="Kohn T."/>
            <person name="Peeters S.H."/>
            <person name="Heuer A."/>
            <person name="Rast P."/>
            <person name="Oberbeckmann S."/>
            <person name="Bunk B."/>
            <person name="Jeske O."/>
            <person name="Meyerdierks A."/>
            <person name="Storesund J.E."/>
            <person name="Kallscheuer N."/>
            <person name="Luecker S."/>
            <person name="Lage O.M."/>
            <person name="Pohl T."/>
            <person name="Merkel B.J."/>
            <person name="Hornburger P."/>
            <person name="Mueller R.-W."/>
            <person name="Bruemmer F."/>
            <person name="Labrenz M."/>
            <person name="Spormann A.M."/>
            <person name="Op den Camp H."/>
            <person name="Overmann J."/>
            <person name="Amann R."/>
            <person name="Jetten M.S.M."/>
            <person name="Mascher T."/>
            <person name="Medema M.H."/>
            <person name="Devos D.P."/>
            <person name="Kaster A.-K."/>
            <person name="Ovreas L."/>
            <person name="Rohde M."/>
            <person name="Galperin M.Y."/>
            <person name="Jogler C."/>
        </authorList>
    </citation>
    <scope>NUCLEOTIDE SEQUENCE [LARGE SCALE GENOMIC DNA]</scope>
    <source>
        <strain evidence="1 2">V202</strain>
    </source>
</reference>
<dbReference type="Proteomes" id="UP000318384">
    <property type="component" value="Chromosome"/>
</dbReference>